<dbReference type="SMART" id="SM00267">
    <property type="entry name" value="GGDEF"/>
    <property type="match status" value="1"/>
</dbReference>
<dbReference type="GO" id="GO:0006355">
    <property type="term" value="P:regulation of DNA-templated transcription"/>
    <property type="evidence" value="ECO:0007669"/>
    <property type="project" value="InterPro"/>
</dbReference>
<feature type="domain" description="PAC" evidence="3">
    <location>
        <begin position="340"/>
        <end position="393"/>
    </location>
</feature>
<dbReference type="InterPro" id="IPR029787">
    <property type="entry name" value="Nucleotide_cyclase"/>
</dbReference>
<dbReference type="SUPFAM" id="SSF55785">
    <property type="entry name" value="PYP-like sensor domain (PAS domain)"/>
    <property type="match status" value="3"/>
</dbReference>
<evidence type="ECO:0000313" key="6">
    <source>
        <dbReference type="Proteomes" id="UP000184346"/>
    </source>
</evidence>
<dbReference type="NCBIfam" id="TIGR00254">
    <property type="entry name" value="GGDEF"/>
    <property type="match status" value="1"/>
</dbReference>
<proteinExistence type="predicted"/>
<name>A0A1M4T4G4_9GAMM</name>
<comment type="cofactor">
    <cofactor evidence="1">
        <name>Mg(2+)</name>
        <dbReference type="ChEBI" id="CHEBI:18420"/>
    </cofactor>
</comment>
<dbReference type="InterPro" id="IPR000160">
    <property type="entry name" value="GGDEF_dom"/>
</dbReference>
<dbReference type="InterPro" id="IPR013655">
    <property type="entry name" value="PAS_fold_3"/>
</dbReference>
<protein>
    <submittedName>
        <fullName evidence="5">PAS domain S-box-containing protein/diguanylate cyclase (GGDEF) domain-containing protein</fullName>
    </submittedName>
</protein>
<organism evidence="5 6">
    <name type="scientific">Modicisalibacter ilicicola DSM 19980</name>
    <dbReference type="NCBI Taxonomy" id="1121942"/>
    <lineage>
        <taxon>Bacteria</taxon>
        <taxon>Pseudomonadati</taxon>
        <taxon>Pseudomonadota</taxon>
        <taxon>Gammaproteobacteria</taxon>
        <taxon>Oceanospirillales</taxon>
        <taxon>Halomonadaceae</taxon>
        <taxon>Modicisalibacter</taxon>
    </lineage>
</organism>
<dbReference type="InterPro" id="IPR000014">
    <property type="entry name" value="PAS"/>
</dbReference>
<dbReference type="PROSITE" id="PS50887">
    <property type="entry name" value="GGDEF"/>
    <property type="match status" value="1"/>
</dbReference>
<evidence type="ECO:0000256" key="1">
    <source>
        <dbReference type="ARBA" id="ARBA00001946"/>
    </source>
</evidence>
<evidence type="ECO:0000259" key="2">
    <source>
        <dbReference type="PROSITE" id="PS50112"/>
    </source>
</evidence>
<dbReference type="InterPro" id="IPR043128">
    <property type="entry name" value="Rev_trsase/Diguanyl_cyclase"/>
</dbReference>
<dbReference type="PROSITE" id="PS50113">
    <property type="entry name" value="PAC"/>
    <property type="match status" value="3"/>
</dbReference>
<feature type="domain" description="PAS" evidence="2">
    <location>
        <begin position="11"/>
        <end position="86"/>
    </location>
</feature>
<dbReference type="SUPFAM" id="SSF55073">
    <property type="entry name" value="Nucleotide cyclase"/>
    <property type="match status" value="1"/>
</dbReference>
<dbReference type="Gene3D" id="3.30.70.270">
    <property type="match status" value="1"/>
</dbReference>
<dbReference type="AlphaFoldDB" id="A0A1M4T4G4"/>
<dbReference type="InterPro" id="IPR052155">
    <property type="entry name" value="Biofilm_reg_signaling"/>
</dbReference>
<dbReference type="InterPro" id="IPR001610">
    <property type="entry name" value="PAC"/>
</dbReference>
<evidence type="ECO:0000313" key="5">
    <source>
        <dbReference type="EMBL" id="SHE39285.1"/>
    </source>
</evidence>
<dbReference type="CDD" id="cd01949">
    <property type="entry name" value="GGDEF"/>
    <property type="match status" value="1"/>
</dbReference>
<dbReference type="Proteomes" id="UP000184346">
    <property type="component" value="Unassembled WGS sequence"/>
</dbReference>
<dbReference type="SMART" id="SM00091">
    <property type="entry name" value="PAS"/>
    <property type="match status" value="3"/>
</dbReference>
<feature type="domain" description="PAC" evidence="3">
    <location>
        <begin position="90"/>
        <end position="142"/>
    </location>
</feature>
<keyword evidence="6" id="KW-1185">Reference proteome</keyword>
<feature type="domain" description="PAS" evidence="2">
    <location>
        <begin position="267"/>
        <end position="337"/>
    </location>
</feature>
<sequence>MTMPSSMLQQSTHQLDELLQASPAVIYATDAAWWRGRLHYICLEIETLTGLDREALYARPESWLELLTPGSRQSALTRLARAIDDNSDRLSLDYTLQKGDGALRHFQDDIVIHRNQHGEIVELVGSLTDVTKRQSLLERFEDLSDQLPGTLYQCRLTPDGQLSFPLVSAGVQRLFGMSPTRIVEDPQEAIGRVHPDDADTLWRNIHRSATRLNVWRCEFRYRHPRGHQLWVSGHATPQREEDGSILWHGFCEDITLRKQAQLALTESERRYRFIIEHVSDLIMLFDDEGACRFASPSVQEVLGYVPDDLYGRSLIELLPPDDAPRVQRRLHEASRQGKNLQLELRARHCHGHYIWLEISCSPYISPLTNRYEWILGVMRDVTTRKLREMKLHEMSTTDSLTGALNRGAFLECVKTEIDASDAMPSRLSLVIFDIDNFKKINDTWGHAAGDLVLASLGDICRSTLRAHDIFGRIGGEEFALVLGGQSLNEAAKLAERLRQKFENVRVEFYGQWLNFTVSFGIAERQEQESLEALMHRADMGLYAAKHQGRNRVNQALCKDT</sequence>
<dbReference type="Pfam" id="PF08447">
    <property type="entry name" value="PAS_3"/>
    <property type="match status" value="2"/>
</dbReference>
<feature type="domain" description="GGDEF" evidence="4">
    <location>
        <begin position="425"/>
        <end position="557"/>
    </location>
</feature>
<dbReference type="InterPro" id="IPR000700">
    <property type="entry name" value="PAS-assoc_C"/>
</dbReference>
<accession>A0A1M4T4G4</accession>
<dbReference type="FunFam" id="3.30.70.270:FF:000001">
    <property type="entry name" value="Diguanylate cyclase domain protein"/>
    <property type="match status" value="1"/>
</dbReference>
<dbReference type="PANTHER" id="PTHR44757">
    <property type="entry name" value="DIGUANYLATE CYCLASE DGCP"/>
    <property type="match status" value="1"/>
</dbReference>
<dbReference type="Pfam" id="PF00989">
    <property type="entry name" value="PAS"/>
    <property type="match status" value="1"/>
</dbReference>
<dbReference type="Gene3D" id="3.30.450.20">
    <property type="entry name" value="PAS domain"/>
    <property type="match status" value="3"/>
</dbReference>
<dbReference type="Pfam" id="PF00990">
    <property type="entry name" value="GGDEF"/>
    <property type="match status" value="1"/>
</dbReference>
<dbReference type="SMART" id="SM00086">
    <property type="entry name" value="PAC"/>
    <property type="match status" value="3"/>
</dbReference>
<feature type="domain" description="PAC" evidence="3">
    <location>
        <begin position="215"/>
        <end position="266"/>
    </location>
</feature>
<dbReference type="GO" id="GO:0003824">
    <property type="term" value="F:catalytic activity"/>
    <property type="evidence" value="ECO:0007669"/>
    <property type="project" value="UniProtKB-ARBA"/>
</dbReference>
<dbReference type="InterPro" id="IPR013767">
    <property type="entry name" value="PAS_fold"/>
</dbReference>
<evidence type="ECO:0000259" key="3">
    <source>
        <dbReference type="PROSITE" id="PS50113"/>
    </source>
</evidence>
<dbReference type="PROSITE" id="PS50112">
    <property type="entry name" value="PAS"/>
    <property type="match status" value="2"/>
</dbReference>
<reference evidence="5 6" key="1">
    <citation type="submission" date="2016-11" db="EMBL/GenBank/DDBJ databases">
        <authorList>
            <person name="Jaros S."/>
            <person name="Januszkiewicz K."/>
            <person name="Wedrychowicz H."/>
        </authorList>
    </citation>
    <scope>NUCLEOTIDE SEQUENCE [LARGE SCALE GENOMIC DNA]</scope>
    <source>
        <strain evidence="5 6">DSM 19980</strain>
    </source>
</reference>
<dbReference type="PANTHER" id="PTHR44757:SF2">
    <property type="entry name" value="BIOFILM ARCHITECTURE MAINTENANCE PROTEIN MBAA"/>
    <property type="match status" value="1"/>
</dbReference>
<dbReference type="EMBL" id="FQUJ01000002">
    <property type="protein sequence ID" value="SHE39285.1"/>
    <property type="molecule type" value="Genomic_DNA"/>
</dbReference>
<dbReference type="CDD" id="cd00130">
    <property type="entry name" value="PAS"/>
    <property type="match status" value="2"/>
</dbReference>
<gene>
    <name evidence="5" type="ORF">SAMN02745148_00333</name>
</gene>
<dbReference type="InterPro" id="IPR035965">
    <property type="entry name" value="PAS-like_dom_sf"/>
</dbReference>
<evidence type="ECO:0000259" key="4">
    <source>
        <dbReference type="PROSITE" id="PS50887"/>
    </source>
</evidence>
<dbReference type="NCBIfam" id="TIGR00229">
    <property type="entry name" value="sensory_box"/>
    <property type="match status" value="2"/>
</dbReference>
<dbReference type="STRING" id="1121942.SAMN02745148_00333"/>